<evidence type="ECO:0000256" key="1">
    <source>
        <dbReference type="SAM" id="MobiDB-lite"/>
    </source>
</evidence>
<organism evidence="3 4">
    <name type="scientific">Burkholderia multivorans</name>
    <dbReference type="NCBI Taxonomy" id="87883"/>
    <lineage>
        <taxon>Bacteria</taxon>
        <taxon>Pseudomonadati</taxon>
        <taxon>Pseudomonadota</taxon>
        <taxon>Betaproteobacteria</taxon>
        <taxon>Burkholderiales</taxon>
        <taxon>Burkholderiaceae</taxon>
        <taxon>Burkholderia</taxon>
        <taxon>Burkholderia cepacia complex</taxon>
    </lineage>
</organism>
<feature type="region of interest" description="Disordered" evidence="1">
    <location>
        <begin position="363"/>
        <end position="388"/>
    </location>
</feature>
<dbReference type="EMBL" id="PVGH01000107">
    <property type="protein sequence ID" value="PRF54658.1"/>
    <property type="molecule type" value="Genomic_DNA"/>
</dbReference>
<dbReference type="InterPro" id="IPR003593">
    <property type="entry name" value="AAA+_ATPase"/>
</dbReference>
<reference evidence="3 4" key="1">
    <citation type="submission" date="2018-03" db="EMBL/GenBank/DDBJ databases">
        <authorList>
            <person name="Keele B.F."/>
        </authorList>
    </citation>
    <scope>NUCLEOTIDE SEQUENCE [LARGE SCALE GENOMIC DNA]</scope>
    <source>
        <strain evidence="3 4">AU19729</strain>
    </source>
</reference>
<dbReference type="Gene3D" id="3.40.50.300">
    <property type="entry name" value="P-loop containing nucleotide triphosphate hydrolases"/>
    <property type="match status" value="1"/>
</dbReference>
<dbReference type="Pfam" id="PF13479">
    <property type="entry name" value="AAA_24"/>
    <property type="match status" value="1"/>
</dbReference>
<feature type="domain" description="AAA+ ATPase" evidence="2">
    <location>
        <begin position="34"/>
        <end position="222"/>
    </location>
</feature>
<dbReference type="RefSeq" id="WP_105796134.1">
    <property type="nucleotide sequence ID" value="NZ_JAHPLO010000117.1"/>
</dbReference>
<comment type="caution">
    <text evidence="3">The sequence shown here is derived from an EMBL/GenBank/DDBJ whole genome shotgun (WGS) entry which is preliminary data.</text>
</comment>
<dbReference type="SMART" id="SM00382">
    <property type="entry name" value="AAA"/>
    <property type="match status" value="1"/>
</dbReference>
<evidence type="ECO:0000313" key="4">
    <source>
        <dbReference type="Proteomes" id="UP000238982"/>
    </source>
</evidence>
<dbReference type="SUPFAM" id="SSF52540">
    <property type="entry name" value="P-loop containing nucleoside triphosphate hydrolases"/>
    <property type="match status" value="1"/>
</dbReference>
<name>A0A2S9MBJ6_9BURK</name>
<proteinExistence type="predicted"/>
<evidence type="ECO:0000313" key="3">
    <source>
        <dbReference type="EMBL" id="PRF54658.1"/>
    </source>
</evidence>
<dbReference type="InterPro" id="IPR027417">
    <property type="entry name" value="P-loop_NTPase"/>
</dbReference>
<protein>
    <recommendedName>
        <fullName evidence="2">AAA+ ATPase domain-containing protein</fullName>
    </recommendedName>
</protein>
<dbReference type="AlphaFoldDB" id="A0A2S9MBJ6"/>
<dbReference type="Proteomes" id="UP000238982">
    <property type="component" value="Unassembled WGS sequence"/>
</dbReference>
<evidence type="ECO:0000259" key="2">
    <source>
        <dbReference type="SMART" id="SM00382"/>
    </source>
</evidence>
<gene>
    <name evidence="3" type="ORF">C6Q15_28250</name>
</gene>
<accession>A0A2S9MBJ6</accession>
<sequence>MNTDGGPTWLAADTLKAYEEQAMGMLKPAKNKMAYAKVGLYGSAGSGKTRTASEIAIGLHKAIGSTKPIAAFDTEPAFSFVLPLFEHAGIELLVADESRALSDLMDFMDEAEKACDIVIIDSITHVWRDAQESYLRRMNETRKKYGKKPLGALEFQHWRPIKAAWAEFTDRFLSSKMHVIVCGRAGQVYEYQDKDDGSGKKELISTGTRMATEKELGYEPSLLIEMIADRRDGYIVNTAVIQKDRADRLNGREIEKPDYAKLEGHFQALNIGGQHFDSMDRRDSQNMFPDADESGWDAEKRNREIWCEEIAELLKKYYPSQTADDKKSRQDLIEQFFDTRSWTRVEGMKADLLKQAYEDMRAHLEEKFSDAPSHPVEGSDTPPEQEAA</sequence>